<evidence type="ECO:0000256" key="7">
    <source>
        <dbReference type="ARBA" id="ARBA00023288"/>
    </source>
</evidence>
<feature type="domain" description="Ig-like" evidence="12">
    <location>
        <begin position="132"/>
        <end position="230"/>
    </location>
</feature>
<dbReference type="FunFam" id="2.60.40.10:FF:000240">
    <property type="entry name" value="MAM domain containing glycosylphosphatidylinositol anchor 1"/>
    <property type="match status" value="1"/>
</dbReference>
<dbReference type="GO" id="GO:0008046">
    <property type="term" value="F:axon guidance receptor activity"/>
    <property type="evidence" value="ECO:0007669"/>
    <property type="project" value="TreeGrafter"/>
</dbReference>
<evidence type="ECO:0000256" key="6">
    <source>
        <dbReference type="ARBA" id="ARBA00023180"/>
    </source>
</evidence>
<keyword evidence="4" id="KW-0472">Membrane</keyword>
<evidence type="ECO:0000256" key="4">
    <source>
        <dbReference type="ARBA" id="ARBA00023136"/>
    </source>
</evidence>
<evidence type="ECO:0000256" key="8">
    <source>
        <dbReference type="ARBA" id="ARBA00023319"/>
    </source>
</evidence>
<dbReference type="CDD" id="cd06263">
    <property type="entry name" value="MAM"/>
    <property type="match status" value="1"/>
</dbReference>
<evidence type="ECO:0000256" key="1">
    <source>
        <dbReference type="ARBA" id="ARBA00004609"/>
    </source>
</evidence>
<evidence type="ECO:0000259" key="11">
    <source>
        <dbReference type="PROSITE" id="PS50060"/>
    </source>
</evidence>
<feature type="chain" id="PRO_5034159152" evidence="10">
    <location>
        <begin position="19"/>
        <end position="850"/>
    </location>
</feature>
<dbReference type="InterPro" id="IPR036179">
    <property type="entry name" value="Ig-like_dom_sf"/>
</dbReference>
<dbReference type="PROSITE" id="PS50060">
    <property type="entry name" value="MAM_2"/>
    <property type="match status" value="1"/>
</dbReference>
<keyword evidence="2" id="KW-1003">Cell membrane</keyword>
<evidence type="ECO:0000256" key="3">
    <source>
        <dbReference type="ARBA" id="ARBA00022622"/>
    </source>
</evidence>
<dbReference type="InterPro" id="IPR000998">
    <property type="entry name" value="MAM_dom"/>
</dbReference>
<keyword evidence="10" id="KW-0732">Signal</keyword>
<keyword evidence="7" id="KW-0449">Lipoprotein</keyword>
<accession>A0A8B9HKN3</accession>
<dbReference type="PANTHER" id="PTHR45080:SF32">
    <property type="entry name" value="MAM DOMAIN CONTAINING GLYCOSYLPHOSPHATIDYLINOSITOL ANCHOR 1"/>
    <property type="match status" value="1"/>
</dbReference>
<feature type="domain" description="Ig-like" evidence="12">
    <location>
        <begin position="455"/>
        <end position="540"/>
    </location>
</feature>
<feature type="signal peptide" evidence="10">
    <location>
        <begin position="1"/>
        <end position="18"/>
    </location>
</feature>
<sequence length="850" mass="95356">MELFWILLFSVIHRYTRGQGVYAPANAQIVHSGQACVVKEDNISERIYTIREGDTLVLQCLVKGHPRPQVRWTKTAGSASDKFQDTPIFNETLRIVNIQRVQGGRYYCKAENGVGVAAIKSIRVDVQYLDKPVLTVHQTISDVRGNYYQEKTVFLRCTVNSNPPARFIWKRANNPIEQSKDNGVDIYEPLYTQGETKVLKLKNLRPQDFANYTCQVSVRNVCDIPDSSVTFRLTNATSPPALKLSVNETYVVDPGTDVTLTCDVTGGFPTPTVTWSRYPDPLPRGSIIRGGSLLLRRVGPAESGFYNCTAVNNVGNPARRNVNLIVRSDQTTNQSNKQSTSWSTDQSIFIFTQNALRVTLIYPYFYVVNVTEGANTELVCLVDGKPRPPVLWSRANKDQPMPSGDWVVETRDGRLVLSNVTRDMSGPYRCQTAPYNGLNIKRRLAQVQLNVEYAPVVDPVFQDVRSQTNQFVLLRCVVLKSNPSRIASARWYRNGLPYPPVMQAPDALQLRFKLNSTSNGTYECRVSNGAGTSSCTFSVSAQPFSAEFYFDTPNPIRISKGNNYTYNLQWTQKEPSAVDRVIGYWINVQQRGQKVLSRQITTREPMKGVLMTYTIMDLRIPLSYEVGLTPITMYGTGDTVTRTIQYSEHHVCGFEDVRICGFSQDRSDVFDWTRQNHLSQNPKRSVNTGPDTDRSGTKEGYYMYIETSRPRQRGDKARLLSPLYNVTAARGPAGSGRVPHCISFFYHMNGKHIGTLNVLLRVKSIATVDSVVWSRSGSQGPSWQKASLMVMPSGPFQVVFEGIRGDGFEGDIAIDDVSVSKGKCTQEQPAKGQYSADQSLYRYYSTGVRQ</sequence>
<protein>
    <submittedName>
        <fullName evidence="14">MAM domain containing glycosylphosphatidylinositol anchor 1</fullName>
    </submittedName>
</protein>
<dbReference type="PANTHER" id="PTHR45080">
    <property type="entry name" value="CONTACTIN 5"/>
    <property type="match status" value="1"/>
</dbReference>
<keyword evidence="3" id="KW-0336">GPI-anchor</keyword>
<dbReference type="InterPro" id="IPR036116">
    <property type="entry name" value="FN3_sf"/>
</dbReference>
<dbReference type="InterPro" id="IPR003598">
    <property type="entry name" value="Ig_sub2"/>
</dbReference>
<feature type="domain" description="Ig-like" evidence="12">
    <location>
        <begin position="24"/>
        <end position="125"/>
    </location>
</feature>
<dbReference type="InterPro" id="IPR013783">
    <property type="entry name" value="Ig-like_fold"/>
</dbReference>
<keyword evidence="8" id="KW-0393">Immunoglobulin domain</keyword>
<dbReference type="PROSITE" id="PS50835">
    <property type="entry name" value="IG_LIKE"/>
    <property type="match status" value="5"/>
</dbReference>
<dbReference type="GO" id="GO:0007156">
    <property type="term" value="P:homophilic cell adhesion via plasma membrane adhesion molecules"/>
    <property type="evidence" value="ECO:0007669"/>
    <property type="project" value="TreeGrafter"/>
</dbReference>
<dbReference type="GO" id="GO:0043025">
    <property type="term" value="C:neuronal cell body"/>
    <property type="evidence" value="ECO:0007669"/>
    <property type="project" value="TreeGrafter"/>
</dbReference>
<organism evidence="14 15">
    <name type="scientific">Astyanax mexicanus</name>
    <name type="common">Blind cave fish</name>
    <name type="synonym">Astyanax fasciatus mexicanus</name>
    <dbReference type="NCBI Taxonomy" id="7994"/>
    <lineage>
        <taxon>Eukaryota</taxon>
        <taxon>Metazoa</taxon>
        <taxon>Chordata</taxon>
        <taxon>Craniata</taxon>
        <taxon>Vertebrata</taxon>
        <taxon>Euteleostomi</taxon>
        <taxon>Actinopterygii</taxon>
        <taxon>Neopterygii</taxon>
        <taxon>Teleostei</taxon>
        <taxon>Ostariophysi</taxon>
        <taxon>Characiformes</taxon>
        <taxon>Characoidei</taxon>
        <taxon>Acestrorhamphidae</taxon>
        <taxon>Acestrorhamphinae</taxon>
        <taxon>Astyanax</taxon>
    </lineage>
</organism>
<dbReference type="SMART" id="SM00137">
    <property type="entry name" value="MAM"/>
    <property type="match status" value="1"/>
</dbReference>
<evidence type="ECO:0000313" key="14">
    <source>
        <dbReference type="Ensembl" id="ENSAMXP00005013929.1"/>
    </source>
</evidence>
<keyword evidence="5" id="KW-1015">Disulfide bond</keyword>
<dbReference type="Pfam" id="PF13927">
    <property type="entry name" value="Ig_3"/>
    <property type="match status" value="4"/>
</dbReference>
<dbReference type="Gene3D" id="2.60.120.200">
    <property type="match status" value="1"/>
</dbReference>
<dbReference type="SUPFAM" id="SSF48726">
    <property type="entry name" value="Immunoglobulin"/>
    <property type="match status" value="5"/>
</dbReference>
<reference evidence="14" key="1">
    <citation type="submission" date="2025-08" db="UniProtKB">
        <authorList>
            <consortium name="Ensembl"/>
        </authorList>
    </citation>
    <scope>IDENTIFICATION</scope>
</reference>
<evidence type="ECO:0000259" key="12">
    <source>
        <dbReference type="PROSITE" id="PS50835"/>
    </source>
</evidence>
<dbReference type="GO" id="GO:0030424">
    <property type="term" value="C:axon"/>
    <property type="evidence" value="ECO:0007669"/>
    <property type="project" value="TreeGrafter"/>
</dbReference>
<dbReference type="InterPro" id="IPR003961">
    <property type="entry name" value="FN3_dom"/>
</dbReference>
<name>A0A8B9HKN3_ASTMX</name>
<dbReference type="InterPro" id="IPR013320">
    <property type="entry name" value="ConA-like_dom_sf"/>
</dbReference>
<dbReference type="FunFam" id="2.60.120.200:FF:000019">
    <property type="entry name" value="MAM domain containing glycosylphosphatidylinositol anchor 2"/>
    <property type="match status" value="1"/>
</dbReference>
<dbReference type="GO" id="GO:0098552">
    <property type="term" value="C:side of membrane"/>
    <property type="evidence" value="ECO:0007669"/>
    <property type="project" value="UniProtKB-KW"/>
</dbReference>
<dbReference type="InterPro" id="IPR007110">
    <property type="entry name" value="Ig-like_dom"/>
</dbReference>
<dbReference type="Proteomes" id="UP000694621">
    <property type="component" value="Unplaced"/>
</dbReference>
<proteinExistence type="predicted"/>
<evidence type="ECO:0000259" key="13">
    <source>
        <dbReference type="PROSITE" id="PS50853"/>
    </source>
</evidence>
<dbReference type="GO" id="GO:0050808">
    <property type="term" value="P:synapse organization"/>
    <property type="evidence" value="ECO:0007669"/>
    <property type="project" value="TreeGrafter"/>
</dbReference>
<evidence type="ECO:0000256" key="9">
    <source>
        <dbReference type="SAM" id="MobiDB-lite"/>
    </source>
</evidence>
<dbReference type="FunFam" id="2.60.40.10:FF:000262">
    <property type="entry name" value="MAM domain containing glycosylphosphatidylinositol anchor 1"/>
    <property type="match status" value="1"/>
</dbReference>
<dbReference type="Ensembl" id="ENSAMXT00005015415.1">
    <property type="protein sequence ID" value="ENSAMXP00005013929.1"/>
    <property type="gene ID" value="ENSAMXG00005007443.1"/>
</dbReference>
<feature type="domain" description="Ig-like" evidence="12">
    <location>
        <begin position="240"/>
        <end position="323"/>
    </location>
</feature>
<keyword evidence="6" id="KW-0325">Glycoprotein</keyword>
<dbReference type="SUPFAM" id="SSF49899">
    <property type="entry name" value="Concanavalin A-like lectins/glucanases"/>
    <property type="match status" value="1"/>
</dbReference>
<evidence type="ECO:0000256" key="5">
    <source>
        <dbReference type="ARBA" id="ARBA00023157"/>
    </source>
</evidence>
<dbReference type="AlphaFoldDB" id="A0A8B9HKN3"/>
<dbReference type="PROSITE" id="PS50853">
    <property type="entry name" value="FN3"/>
    <property type="match status" value="1"/>
</dbReference>
<feature type="compositionally biased region" description="Polar residues" evidence="9">
    <location>
        <begin position="679"/>
        <end position="690"/>
    </location>
</feature>
<feature type="domain" description="Fibronectin type-III" evidence="13">
    <location>
        <begin position="552"/>
        <end position="650"/>
    </location>
</feature>
<dbReference type="SUPFAM" id="SSF49265">
    <property type="entry name" value="Fibronectin type III"/>
    <property type="match status" value="1"/>
</dbReference>
<evidence type="ECO:0000256" key="2">
    <source>
        <dbReference type="ARBA" id="ARBA00022475"/>
    </source>
</evidence>
<feature type="domain" description="MAM" evidence="11">
    <location>
        <begin position="650"/>
        <end position="826"/>
    </location>
</feature>
<dbReference type="InterPro" id="IPR050958">
    <property type="entry name" value="Cell_Adh-Cytoskel_Orgn"/>
</dbReference>
<feature type="domain" description="Ig-like" evidence="12">
    <location>
        <begin position="363"/>
        <end position="445"/>
    </location>
</feature>
<comment type="subcellular location">
    <subcellularLocation>
        <location evidence="1">Cell membrane</location>
        <topology evidence="1">Lipid-anchor</topology>
        <topology evidence="1">GPI-anchor</topology>
    </subcellularLocation>
</comment>
<dbReference type="Pfam" id="PF00629">
    <property type="entry name" value="MAM"/>
    <property type="match status" value="1"/>
</dbReference>
<dbReference type="CDD" id="cd00096">
    <property type="entry name" value="Ig"/>
    <property type="match status" value="1"/>
</dbReference>
<dbReference type="InterPro" id="IPR003599">
    <property type="entry name" value="Ig_sub"/>
</dbReference>
<dbReference type="Gene3D" id="2.60.40.10">
    <property type="entry name" value="Immunoglobulins"/>
    <property type="match status" value="5"/>
</dbReference>
<evidence type="ECO:0000256" key="10">
    <source>
        <dbReference type="SAM" id="SignalP"/>
    </source>
</evidence>
<dbReference type="SMART" id="SM00409">
    <property type="entry name" value="IG"/>
    <property type="match status" value="5"/>
</dbReference>
<evidence type="ECO:0000313" key="15">
    <source>
        <dbReference type="Proteomes" id="UP000694621"/>
    </source>
</evidence>
<feature type="region of interest" description="Disordered" evidence="9">
    <location>
        <begin position="679"/>
        <end position="698"/>
    </location>
</feature>
<dbReference type="SMART" id="SM00408">
    <property type="entry name" value="IGc2"/>
    <property type="match status" value="4"/>
</dbReference>
<dbReference type="Pfam" id="PF13895">
    <property type="entry name" value="Ig_2"/>
    <property type="match status" value="1"/>
</dbReference>
<dbReference type="GO" id="GO:0005886">
    <property type="term" value="C:plasma membrane"/>
    <property type="evidence" value="ECO:0007669"/>
    <property type="project" value="UniProtKB-SubCell"/>
</dbReference>